<proteinExistence type="predicted"/>
<keyword evidence="2" id="KW-1185">Reference proteome</keyword>
<dbReference type="Proteomes" id="UP001234495">
    <property type="component" value="Unassembled WGS sequence"/>
</dbReference>
<gene>
    <name evidence="1" type="ORF">J2S19_001175</name>
</gene>
<comment type="caution">
    <text evidence="1">The sequence shown here is derived from an EMBL/GenBank/DDBJ whole genome shotgun (WGS) entry which is preliminary data.</text>
</comment>
<organism evidence="1 2">
    <name type="scientific">Metabacillus malikii</name>
    <dbReference type="NCBI Taxonomy" id="1504265"/>
    <lineage>
        <taxon>Bacteria</taxon>
        <taxon>Bacillati</taxon>
        <taxon>Bacillota</taxon>
        <taxon>Bacilli</taxon>
        <taxon>Bacillales</taxon>
        <taxon>Bacillaceae</taxon>
        <taxon>Metabacillus</taxon>
    </lineage>
</organism>
<evidence type="ECO:0000313" key="2">
    <source>
        <dbReference type="Proteomes" id="UP001234495"/>
    </source>
</evidence>
<reference evidence="1 2" key="1">
    <citation type="submission" date="2023-07" db="EMBL/GenBank/DDBJ databases">
        <title>Genomic Encyclopedia of Type Strains, Phase IV (KMG-IV): sequencing the most valuable type-strain genomes for metagenomic binning, comparative biology and taxonomic classification.</title>
        <authorList>
            <person name="Goeker M."/>
        </authorList>
    </citation>
    <scope>NUCLEOTIDE SEQUENCE [LARGE SCALE GENOMIC DNA]</scope>
    <source>
        <strain evidence="1 2">DSM 29005</strain>
    </source>
</reference>
<dbReference type="EMBL" id="JAUSUD010000004">
    <property type="protein sequence ID" value="MDQ0229923.1"/>
    <property type="molecule type" value="Genomic_DNA"/>
</dbReference>
<name>A0ABT9ZEC2_9BACI</name>
<accession>A0ABT9ZEC2</accession>
<protein>
    <recommendedName>
        <fullName evidence="3">YhfH family protein</fullName>
    </recommendedName>
</protein>
<sequence>MEKIYCSRCMLFIENCYKCKQCGSTELIKIKISIQNQHTEYIVEE</sequence>
<evidence type="ECO:0000313" key="1">
    <source>
        <dbReference type="EMBL" id="MDQ0229923.1"/>
    </source>
</evidence>
<evidence type="ECO:0008006" key="3">
    <source>
        <dbReference type="Google" id="ProtNLM"/>
    </source>
</evidence>